<dbReference type="KEGG" id="ffu:CLAFUR5_06499"/>
<dbReference type="EMBL" id="CP090167">
    <property type="protein sequence ID" value="UJO17680.1"/>
    <property type="molecule type" value="Genomic_DNA"/>
</dbReference>
<feature type="region of interest" description="Disordered" evidence="1">
    <location>
        <begin position="48"/>
        <end position="119"/>
    </location>
</feature>
<dbReference type="Proteomes" id="UP000756132">
    <property type="component" value="Chromosome 5"/>
</dbReference>
<dbReference type="RefSeq" id="XP_047762046.1">
    <property type="nucleotide sequence ID" value="XM_047905647.1"/>
</dbReference>
<feature type="compositionally biased region" description="Basic residues" evidence="1">
    <location>
        <begin position="618"/>
        <end position="630"/>
    </location>
</feature>
<feature type="compositionally biased region" description="Basic and acidic residues" evidence="1">
    <location>
        <begin position="57"/>
        <end position="66"/>
    </location>
</feature>
<dbReference type="AlphaFoldDB" id="A0A9Q8LHW7"/>
<keyword evidence="3" id="KW-1185">Reference proteome</keyword>
<feature type="compositionally biased region" description="Low complexity" evidence="1">
    <location>
        <begin position="89"/>
        <end position="101"/>
    </location>
</feature>
<feature type="compositionally biased region" description="Low complexity" evidence="1">
    <location>
        <begin position="1"/>
        <end position="15"/>
    </location>
</feature>
<evidence type="ECO:0000313" key="2">
    <source>
        <dbReference type="EMBL" id="UJO17680.1"/>
    </source>
</evidence>
<feature type="region of interest" description="Disordered" evidence="1">
    <location>
        <begin position="1"/>
        <end position="35"/>
    </location>
</feature>
<sequence>MAAAVTSPAAPPSAVEHARQHQPHQQPQEQQPTLAQWTTSRLPSNLLSMINPFGASHDADGKTNHDAHKHTQSSLLTKRPILATVSVDGGLPSPSRSSGSLMFAEPDTRSNSDGGSREGSIDVLRAKKTARPKTQFSICHPPPESKARQKLHRRPRSLLQLHRLSANQRPRPALEVVPSANFSVRLIRAITKVFKSKHSLCPNDLIVLKAEKYSNEEHDEEQEARDVIGLICKGRKDEEKARAGKVTIHMVTGEVWDAYQTTSGGYEFAHTDEHGLTLMVRWVLKRAKDNAKTTTKDGKRRFNFSTISPNSRRHPVIATLARNGLGINDTYKVPEVSALTPLSTPQLSGIDMEDEADENVGGMQQCNTDDRLRDIITMTGIWVAFKEGWSPSYRYDDKDGAASMPASPAKPGASFVATPPGSPTPFSLDSRNSMKSIGSGIIRRTSLLTRSNRSSIASVPVIDEPEATSRNSSITKTGRGRADSSSTVLVHRAASNRRKNNQQAARRPDLHISHDPLQETSREDLSRDYATPPKAQIHSPLANVEQTGSAASSPSPSRAPSSGSAHPETDGATTPPLKGSRQTSSINKRHRESTSTADAASGHAMPAKGDRLLSPGKTKSRKSITSRLKRLLCGSKAHDL</sequence>
<name>A0A9Q8LHW7_PASFU</name>
<accession>A0A9Q8LHW7</accession>
<reference evidence="2" key="2">
    <citation type="journal article" date="2022" name="Microb. Genom.">
        <title>A chromosome-scale genome assembly of the tomato pathogen Cladosporium fulvum reveals a compartmentalized genome architecture and the presence of a dispensable chromosome.</title>
        <authorList>
            <person name="Zaccaron A.Z."/>
            <person name="Chen L.H."/>
            <person name="Samaras A."/>
            <person name="Stergiopoulos I."/>
        </authorList>
    </citation>
    <scope>NUCLEOTIDE SEQUENCE</scope>
    <source>
        <strain evidence="2">Race5_Kim</strain>
    </source>
</reference>
<protein>
    <submittedName>
        <fullName evidence="2">Uncharacterized protein</fullName>
    </submittedName>
</protein>
<feature type="compositionally biased region" description="Low complexity" evidence="1">
    <location>
        <begin position="23"/>
        <end position="32"/>
    </location>
</feature>
<feature type="region of interest" description="Disordered" evidence="1">
    <location>
        <begin position="131"/>
        <end position="153"/>
    </location>
</feature>
<gene>
    <name evidence="2" type="ORF">CLAFUR5_06499</name>
</gene>
<dbReference type="GeneID" id="71986377"/>
<feature type="region of interest" description="Disordered" evidence="1">
    <location>
        <begin position="453"/>
        <end position="640"/>
    </location>
</feature>
<proteinExistence type="predicted"/>
<feature type="region of interest" description="Disordered" evidence="1">
    <location>
        <begin position="399"/>
        <end position="432"/>
    </location>
</feature>
<feature type="compositionally biased region" description="Basic and acidic residues" evidence="1">
    <location>
        <begin position="506"/>
        <end position="527"/>
    </location>
</feature>
<evidence type="ECO:0000256" key="1">
    <source>
        <dbReference type="SAM" id="MobiDB-lite"/>
    </source>
</evidence>
<feature type="compositionally biased region" description="Low complexity" evidence="1">
    <location>
        <begin position="549"/>
        <end position="566"/>
    </location>
</feature>
<dbReference type="OrthoDB" id="5404323at2759"/>
<organism evidence="2 3">
    <name type="scientific">Passalora fulva</name>
    <name type="common">Tomato leaf mold</name>
    <name type="synonym">Cladosporium fulvum</name>
    <dbReference type="NCBI Taxonomy" id="5499"/>
    <lineage>
        <taxon>Eukaryota</taxon>
        <taxon>Fungi</taxon>
        <taxon>Dikarya</taxon>
        <taxon>Ascomycota</taxon>
        <taxon>Pezizomycotina</taxon>
        <taxon>Dothideomycetes</taxon>
        <taxon>Dothideomycetidae</taxon>
        <taxon>Mycosphaerellales</taxon>
        <taxon>Mycosphaerellaceae</taxon>
        <taxon>Fulvia</taxon>
    </lineage>
</organism>
<evidence type="ECO:0000313" key="3">
    <source>
        <dbReference type="Proteomes" id="UP000756132"/>
    </source>
</evidence>
<reference evidence="2" key="1">
    <citation type="submission" date="2021-12" db="EMBL/GenBank/DDBJ databases">
        <authorList>
            <person name="Zaccaron A."/>
            <person name="Stergiopoulos I."/>
        </authorList>
    </citation>
    <scope>NUCLEOTIDE SEQUENCE</scope>
    <source>
        <strain evidence="2">Race5_Kim</strain>
    </source>
</reference>
<feature type="compositionally biased region" description="Basic and acidic residues" evidence="1">
    <location>
        <begin position="106"/>
        <end position="119"/>
    </location>
</feature>